<dbReference type="AlphaFoldDB" id="A0A7J7IZJ0"/>
<protein>
    <recommendedName>
        <fullName evidence="3">28S ribosomal protein S18b, mitochondrial</fullName>
    </recommendedName>
</protein>
<accession>A0A7J7IZJ0</accession>
<sequence>MALAINLKSGFSIHTKCFRNLFKFADTTVSLQNILASNVKQLSYHWRNKHYVLHSGIVNHSQLFQARKCSTEENDSTKEGEDMGVETKGKKPYMQVDALTSIQYMESDAYRETYGELPVWHHYRPNHPGGRPRKITRRSCVVGGFVSTGSPCPICRDQYLKFDYRNMKLLKQFLNPSEMAIYRPARTRTYNLPTYNLLTNVTYLQLTYLLM</sequence>
<reference evidence="1" key="1">
    <citation type="submission" date="2020-06" db="EMBL/GenBank/DDBJ databases">
        <title>Draft genome of Bugula neritina, a colonial animal packing powerful symbionts and potential medicines.</title>
        <authorList>
            <person name="Rayko M."/>
        </authorList>
    </citation>
    <scope>NUCLEOTIDE SEQUENCE [LARGE SCALE GENOMIC DNA]</scope>
    <source>
        <strain evidence="1">Kwan_BN1</strain>
    </source>
</reference>
<organism evidence="1 2">
    <name type="scientific">Bugula neritina</name>
    <name type="common">Brown bryozoan</name>
    <name type="synonym">Sertularia neritina</name>
    <dbReference type="NCBI Taxonomy" id="10212"/>
    <lineage>
        <taxon>Eukaryota</taxon>
        <taxon>Metazoa</taxon>
        <taxon>Spiralia</taxon>
        <taxon>Lophotrochozoa</taxon>
        <taxon>Bryozoa</taxon>
        <taxon>Gymnolaemata</taxon>
        <taxon>Cheilostomatida</taxon>
        <taxon>Flustrina</taxon>
        <taxon>Buguloidea</taxon>
        <taxon>Bugulidae</taxon>
        <taxon>Bugula</taxon>
    </lineage>
</organism>
<dbReference type="PANTHER" id="PTHR13329">
    <property type="entry name" value="MITOCHONDRIAL RIBOSOMAL PROTEIN S18B"/>
    <property type="match status" value="1"/>
</dbReference>
<evidence type="ECO:0000313" key="2">
    <source>
        <dbReference type="Proteomes" id="UP000593567"/>
    </source>
</evidence>
<gene>
    <name evidence="1" type="ORF">EB796_022847</name>
</gene>
<evidence type="ECO:0008006" key="3">
    <source>
        <dbReference type="Google" id="ProtNLM"/>
    </source>
</evidence>
<dbReference type="InterPro" id="IPR036870">
    <property type="entry name" value="Ribosomal_bS18_sf"/>
</dbReference>
<dbReference type="EMBL" id="VXIV02003272">
    <property type="protein sequence ID" value="KAF6018841.1"/>
    <property type="molecule type" value="Genomic_DNA"/>
</dbReference>
<proteinExistence type="predicted"/>
<dbReference type="InterPro" id="IPR040054">
    <property type="entry name" value="MRPS18B"/>
</dbReference>
<dbReference type="GO" id="GO:0032543">
    <property type="term" value="P:mitochondrial translation"/>
    <property type="evidence" value="ECO:0007669"/>
    <property type="project" value="InterPro"/>
</dbReference>
<evidence type="ECO:0000313" key="1">
    <source>
        <dbReference type="EMBL" id="KAF6018841.1"/>
    </source>
</evidence>
<dbReference type="Proteomes" id="UP000593567">
    <property type="component" value="Unassembled WGS sequence"/>
</dbReference>
<name>A0A7J7IZJ0_BUGNE</name>
<dbReference type="Gene3D" id="4.10.640.10">
    <property type="entry name" value="Ribosomal protein S18"/>
    <property type="match status" value="1"/>
</dbReference>
<dbReference type="GO" id="GO:0005739">
    <property type="term" value="C:mitochondrion"/>
    <property type="evidence" value="ECO:0007669"/>
    <property type="project" value="TreeGrafter"/>
</dbReference>
<dbReference type="SUPFAM" id="SSF46911">
    <property type="entry name" value="Ribosomal protein S18"/>
    <property type="match status" value="1"/>
</dbReference>
<keyword evidence="2" id="KW-1185">Reference proteome</keyword>
<dbReference type="GO" id="GO:0003735">
    <property type="term" value="F:structural constituent of ribosome"/>
    <property type="evidence" value="ECO:0007669"/>
    <property type="project" value="InterPro"/>
</dbReference>
<comment type="caution">
    <text evidence="1">The sequence shown here is derived from an EMBL/GenBank/DDBJ whole genome shotgun (WGS) entry which is preliminary data.</text>
</comment>
<dbReference type="OrthoDB" id="21463at2759"/>
<dbReference type="PANTHER" id="PTHR13329:SF2">
    <property type="entry name" value="SMALL RIBOSOMAL SUBUNIT PROTEIN MS40"/>
    <property type="match status" value="1"/>
</dbReference>